<feature type="chain" id="PRO_5043140098" evidence="9">
    <location>
        <begin position="23"/>
        <end position="405"/>
    </location>
</feature>
<feature type="transmembrane region" description="Helical" evidence="8">
    <location>
        <begin position="387"/>
        <end position="404"/>
    </location>
</feature>
<comment type="subcellular location">
    <subcellularLocation>
        <location evidence="1">Membrane</location>
        <topology evidence="1">Multi-pass membrane protein</topology>
    </subcellularLocation>
</comment>
<dbReference type="InterPro" id="IPR025958">
    <property type="entry name" value="SID1_TM_fam"/>
</dbReference>
<evidence type="ECO:0000313" key="10">
    <source>
        <dbReference type="EMBL" id="VDP01885.1"/>
    </source>
</evidence>
<dbReference type="AlphaFoldDB" id="A0A183IJ44"/>
<dbReference type="GO" id="GO:0003725">
    <property type="term" value="F:double-stranded RNA binding"/>
    <property type="evidence" value="ECO:0007669"/>
    <property type="project" value="TreeGrafter"/>
</dbReference>
<keyword evidence="3 8" id="KW-0812">Transmembrane</keyword>
<dbReference type="PANTHER" id="PTHR12185:SF14">
    <property type="entry name" value="CHOLESTEROL UPTAKE PROTEIN 1"/>
    <property type="match status" value="1"/>
</dbReference>
<feature type="transmembrane region" description="Helical" evidence="8">
    <location>
        <begin position="322"/>
        <end position="350"/>
    </location>
</feature>
<evidence type="ECO:0000256" key="8">
    <source>
        <dbReference type="SAM" id="Phobius"/>
    </source>
</evidence>
<dbReference type="GO" id="GO:0005886">
    <property type="term" value="C:plasma membrane"/>
    <property type="evidence" value="ECO:0007669"/>
    <property type="project" value="TreeGrafter"/>
</dbReference>
<feature type="transmembrane region" description="Helical" evidence="8">
    <location>
        <begin position="255"/>
        <end position="277"/>
    </location>
</feature>
<evidence type="ECO:0000256" key="5">
    <source>
        <dbReference type="ARBA" id="ARBA00022989"/>
    </source>
</evidence>
<evidence type="ECO:0000256" key="6">
    <source>
        <dbReference type="ARBA" id="ARBA00023136"/>
    </source>
</evidence>
<proteinExistence type="inferred from homology"/>
<reference evidence="12" key="1">
    <citation type="submission" date="2016-06" db="UniProtKB">
        <authorList>
            <consortium name="WormBaseParasite"/>
        </authorList>
    </citation>
    <scope>IDENTIFICATION</scope>
</reference>
<evidence type="ECO:0000256" key="3">
    <source>
        <dbReference type="ARBA" id="ARBA00022692"/>
    </source>
</evidence>
<dbReference type="OrthoDB" id="416618at2759"/>
<organism evidence="12">
    <name type="scientific">Soboliphyme baturini</name>
    <dbReference type="NCBI Taxonomy" id="241478"/>
    <lineage>
        <taxon>Eukaryota</taxon>
        <taxon>Metazoa</taxon>
        <taxon>Ecdysozoa</taxon>
        <taxon>Nematoda</taxon>
        <taxon>Enoplea</taxon>
        <taxon>Dorylaimia</taxon>
        <taxon>Dioctophymatida</taxon>
        <taxon>Dioctophymatoidea</taxon>
        <taxon>Soboliphymatidae</taxon>
        <taxon>Soboliphyme</taxon>
    </lineage>
</organism>
<dbReference type="GO" id="GO:0005764">
    <property type="term" value="C:lysosome"/>
    <property type="evidence" value="ECO:0007669"/>
    <property type="project" value="TreeGrafter"/>
</dbReference>
<dbReference type="WBParaSite" id="SBAD_0000380401-mRNA-1">
    <property type="protein sequence ID" value="SBAD_0000380401-mRNA-1"/>
    <property type="gene ID" value="SBAD_0000380401"/>
</dbReference>
<evidence type="ECO:0000256" key="9">
    <source>
        <dbReference type="SAM" id="SignalP"/>
    </source>
</evidence>
<keyword evidence="6 8" id="KW-0472">Membrane</keyword>
<sequence>MQNLVVTWAIAFILFQGILTEGENIVVIPSTLGDLITGNATSGKTNIYIYNISLDHVPMIDAYINLQKNVSVPYKEFHLSVNAWSYGATVSWSLPLTLFGYPFLFSKKLLCPANYVSDGLKTTPLYVSISSASPVPIPYRLKATYENYGSFIVHPDAEVKAKVSPTHPTIFQIDFGNLTAVDITFTSPDPYCGVALVQNASCPIVTSLDEMKLGDARITFTTDAYLHLENTSFAVVSDKCYYNFRCLRSGAGIVAFNHFSAALLPYLIFGISIGAFTCYRMRCDFRLSLISVEFALLMIFESLSASMFSFCPNRHTAGYGNYGAVFVLFFGMHASLENMFIFLALSFLIARRTGFSVESHSLHYVLTFLAFAVLLPTFWLSDNAQSRVIYAFLLVVVLVFYGMGS</sequence>
<name>A0A183IJ44_9BILA</name>
<evidence type="ECO:0000256" key="1">
    <source>
        <dbReference type="ARBA" id="ARBA00004141"/>
    </source>
</evidence>
<gene>
    <name evidence="10" type="ORF">SBAD_LOCUS3640</name>
</gene>
<evidence type="ECO:0000313" key="12">
    <source>
        <dbReference type="WBParaSite" id="SBAD_0000380401-mRNA-1"/>
    </source>
</evidence>
<evidence type="ECO:0000256" key="4">
    <source>
        <dbReference type="ARBA" id="ARBA00022729"/>
    </source>
</evidence>
<feature type="transmembrane region" description="Helical" evidence="8">
    <location>
        <begin position="362"/>
        <end position="381"/>
    </location>
</feature>
<comment type="similarity">
    <text evidence="2">Belongs to the SID1 family.</text>
</comment>
<dbReference type="PANTHER" id="PTHR12185">
    <property type="entry name" value="SID1 TRANSMEMBRANE FAMILY MEMEBER"/>
    <property type="match status" value="1"/>
</dbReference>
<evidence type="ECO:0000256" key="7">
    <source>
        <dbReference type="ARBA" id="ARBA00023180"/>
    </source>
</evidence>
<keyword evidence="11" id="KW-1185">Reference proteome</keyword>
<dbReference type="GO" id="GO:0051033">
    <property type="term" value="F:RNA transmembrane transporter activity"/>
    <property type="evidence" value="ECO:0007669"/>
    <property type="project" value="TreeGrafter"/>
</dbReference>
<evidence type="ECO:0000313" key="11">
    <source>
        <dbReference type="Proteomes" id="UP000270296"/>
    </source>
</evidence>
<protein>
    <submittedName>
        <fullName evidence="12">Transmembrane 9 superfamily member</fullName>
    </submittedName>
</protein>
<accession>A0A183IJ44</accession>
<keyword evidence="5 8" id="KW-1133">Transmembrane helix</keyword>
<evidence type="ECO:0000256" key="2">
    <source>
        <dbReference type="ARBA" id="ARBA00006618"/>
    </source>
</evidence>
<keyword evidence="4 9" id="KW-0732">Signal</keyword>
<keyword evidence="7" id="KW-0325">Glycoprotein</keyword>
<dbReference type="Proteomes" id="UP000270296">
    <property type="component" value="Unassembled WGS sequence"/>
</dbReference>
<feature type="transmembrane region" description="Helical" evidence="8">
    <location>
        <begin position="289"/>
        <end position="310"/>
    </location>
</feature>
<feature type="signal peptide" evidence="9">
    <location>
        <begin position="1"/>
        <end position="22"/>
    </location>
</feature>
<dbReference type="EMBL" id="UZAM01007862">
    <property type="protein sequence ID" value="VDP01885.1"/>
    <property type="molecule type" value="Genomic_DNA"/>
</dbReference>
<reference evidence="10 11" key="2">
    <citation type="submission" date="2018-11" db="EMBL/GenBank/DDBJ databases">
        <authorList>
            <consortium name="Pathogen Informatics"/>
        </authorList>
    </citation>
    <scope>NUCLEOTIDE SEQUENCE [LARGE SCALE GENOMIC DNA]</scope>
</reference>